<gene>
    <name evidence="5" type="ORF">DD237_000466</name>
    <name evidence="4" type="ORF">DD238_000276</name>
</gene>
<feature type="signal peptide" evidence="3">
    <location>
        <begin position="1"/>
        <end position="27"/>
    </location>
</feature>
<evidence type="ECO:0000256" key="3">
    <source>
        <dbReference type="SAM" id="SignalP"/>
    </source>
</evidence>
<evidence type="ECO:0000256" key="2">
    <source>
        <dbReference type="SAM" id="Phobius"/>
    </source>
</evidence>
<dbReference type="EMBL" id="QKXF01000773">
    <property type="protein sequence ID" value="RQM08985.1"/>
    <property type="molecule type" value="Genomic_DNA"/>
</dbReference>
<feature type="chain" id="PRO_5036340317" evidence="3">
    <location>
        <begin position="28"/>
        <end position="511"/>
    </location>
</feature>
<evidence type="ECO:0000313" key="5">
    <source>
        <dbReference type="EMBL" id="RQM08985.1"/>
    </source>
</evidence>
<feature type="compositionally biased region" description="Basic and acidic residues" evidence="1">
    <location>
        <begin position="152"/>
        <end position="163"/>
    </location>
</feature>
<feature type="transmembrane region" description="Helical" evidence="2">
    <location>
        <begin position="421"/>
        <end position="443"/>
    </location>
</feature>
<dbReference type="Proteomes" id="UP000286097">
    <property type="component" value="Unassembled WGS sequence"/>
</dbReference>
<feature type="region of interest" description="Disordered" evidence="1">
    <location>
        <begin position="470"/>
        <end position="511"/>
    </location>
</feature>
<evidence type="ECO:0000313" key="4">
    <source>
        <dbReference type="EMBL" id="RMX70101.1"/>
    </source>
</evidence>
<keyword evidence="3" id="KW-0732">Signal</keyword>
<feature type="region of interest" description="Disordered" evidence="1">
    <location>
        <begin position="43"/>
        <end position="255"/>
    </location>
</feature>
<proteinExistence type="predicted"/>
<organism evidence="4 6">
    <name type="scientific">Peronospora effusa</name>
    <dbReference type="NCBI Taxonomy" id="542832"/>
    <lineage>
        <taxon>Eukaryota</taxon>
        <taxon>Sar</taxon>
        <taxon>Stramenopiles</taxon>
        <taxon>Oomycota</taxon>
        <taxon>Peronosporomycetes</taxon>
        <taxon>Peronosporales</taxon>
        <taxon>Peronosporaceae</taxon>
        <taxon>Peronospora</taxon>
    </lineage>
</organism>
<dbReference type="VEuPathDB" id="FungiDB:DD237_000466"/>
<evidence type="ECO:0000256" key="1">
    <source>
        <dbReference type="SAM" id="MobiDB-lite"/>
    </source>
</evidence>
<dbReference type="EMBL" id="QLLG01000006">
    <property type="protein sequence ID" value="RMX70101.1"/>
    <property type="molecule type" value="Genomic_DNA"/>
</dbReference>
<reference evidence="6 7" key="1">
    <citation type="submission" date="2018-06" db="EMBL/GenBank/DDBJ databases">
        <title>Comparative genomics of downy mildews reveals potential adaptations to biotrophy.</title>
        <authorList>
            <person name="Fletcher K."/>
            <person name="Klosterman S.J."/>
            <person name="Derevnina L."/>
            <person name="Martin F."/>
            <person name="Koike S."/>
            <person name="Reyes Chin-Wo S."/>
            <person name="Mou B."/>
            <person name="Michelmore R."/>
        </authorList>
    </citation>
    <scope>NUCLEOTIDE SEQUENCE [LARGE SCALE GENOMIC DNA]</scope>
    <source>
        <strain evidence="5 7">R13</strain>
        <strain evidence="4 6">R14</strain>
    </source>
</reference>
<dbReference type="STRING" id="542832.A0A3M6VV61"/>
<sequence>MRISRVVRVTVAAAAIFAFSLPSSTEANTLDINTERNVATFGASMIDSNHETRMLGTSPKDEDDEDVEVPAPKKKQLTDSDDSTDDSKKKTTKEKDTKIKDTKAKDVKEKDTKAKDTKAKDTKTKDTKEKDTKAKKEKAAREAKEEEDDEKLIEAVLKDAEKEVEQEEAQTETLKKKKKVTDDTPASDKKKKSVEEKSQQSEEKSTKKETKKEKKGNDDDDNNVKQKDNDNTVNDKKIKGNKREGVIDESSEGNSEIDKIDLRNNDGWVSVYDDPPLLVIKASLYAFISYNDTEVCDTFNMTMNAVEQKAEEEGRFSYHVVAYINCTKNNQDETQGRFILNFIPEGKRLLLTECGHREEGEIVNWLRIDDEVPECMTPKERKEFLSQPMKHIHVSNGTNSDVEAVQTDFLTRLEDFDPEEVAIFGAATVAFMAVFVVLIVFIIRKRKAQKDLERTIAGAKAEHAVEDDDLQIEAEEKATRERKGLMDSAKAKTHDPDMEEGSFVNSPAVRV</sequence>
<dbReference type="AlphaFoldDB" id="A0A3M6VV61"/>
<keyword evidence="2" id="KW-1133">Transmembrane helix</keyword>
<keyword evidence="2" id="KW-0812">Transmembrane</keyword>
<evidence type="ECO:0000313" key="6">
    <source>
        <dbReference type="Proteomes" id="UP000282087"/>
    </source>
</evidence>
<keyword evidence="2" id="KW-0472">Membrane</keyword>
<evidence type="ECO:0000313" key="7">
    <source>
        <dbReference type="Proteomes" id="UP000286097"/>
    </source>
</evidence>
<feature type="compositionally biased region" description="Basic and acidic residues" evidence="1">
    <location>
        <begin position="474"/>
        <end position="496"/>
    </location>
</feature>
<feature type="compositionally biased region" description="Basic and acidic residues" evidence="1">
    <location>
        <begin position="85"/>
        <end position="144"/>
    </location>
</feature>
<comment type="caution">
    <text evidence="4">The sequence shown here is derived from an EMBL/GenBank/DDBJ whole genome shotgun (WGS) entry which is preliminary data.</text>
</comment>
<dbReference type="Proteomes" id="UP000282087">
    <property type="component" value="Unassembled WGS sequence"/>
</dbReference>
<keyword evidence="6" id="KW-1185">Reference proteome</keyword>
<feature type="compositionally biased region" description="Basic and acidic residues" evidence="1">
    <location>
        <begin position="180"/>
        <end position="246"/>
    </location>
</feature>
<name>A0A3M6VV61_9STRA</name>
<protein>
    <submittedName>
        <fullName evidence="4">Uncharacterized protein</fullName>
    </submittedName>
</protein>
<accession>A0A3M6VV61</accession>